<gene>
    <name evidence="2" type="ORF">NY40_1565</name>
</gene>
<accession>A0A060PV42</accession>
<dbReference type="Proteomes" id="UP000031662">
    <property type="component" value="Chromosome"/>
</dbReference>
<reference evidence="2 3" key="1">
    <citation type="submission" date="2013-11" db="EMBL/GenBank/DDBJ databases">
        <title>Estimation of Helicobacter pylori bacteriophage ecology using H. pylori isolates.</title>
        <authorList>
            <person name="Uchiyama J."/>
            <person name="Takemura-Uchiyama I."/>
            <person name="Ujihara T."/>
            <person name="Matsuzaki S."/>
        </authorList>
    </citation>
    <scope>NUCLEOTIDE SEQUENCE [LARGE SCALE GENOMIC DNA]</scope>
    <source>
        <strain evidence="2 3">NY40</strain>
    </source>
</reference>
<evidence type="ECO:0000313" key="3">
    <source>
        <dbReference type="Proteomes" id="UP000031662"/>
    </source>
</evidence>
<dbReference type="AlphaFoldDB" id="A0A060PV42"/>
<organism evidence="2 3">
    <name type="scientific">Helicobacter pylori NY40</name>
    <dbReference type="NCBI Taxonomy" id="1426844"/>
    <lineage>
        <taxon>Bacteria</taxon>
        <taxon>Pseudomonadati</taxon>
        <taxon>Campylobacterota</taxon>
        <taxon>Epsilonproteobacteria</taxon>
        <taxon>Campylobacterales</taxon>
        <taxon>Helicobacteraceae</taxon>
        <taxon>Helicobacter</taxon>
    </lineage>
</organism>
<feature type="coiled-coil region" evidence="1">
    <location>
        <begin position="483"/>
        <end position="514"/>
    </location>
</feature>
<keyword evidence="1" id="KW-0175">Coiled coil</keyword>
<dbReference type="RefSeq" id="WP_041051619.1">
    <property type="nucleotide sequence ID" value="NZ_AP014523.1"/>
</dbReference>
<evidence type="ECO:0000313" key="2">
    <source>
        <dbReference type="EMBL" id="BAO98570.1"/>
    </source>
</evidence>
<protein>
    <submittedName>
        <fullName evidence="2">Uncharacterized protein</fullName>
    </submittedName>
</protein>
<name>A0A060PV42_HELPX</name>
<dbReference type="EMBL" id="AP014523">
    <property type="protein sequence ID" value="BAO98570.1"/>
    <property type="molecule type" value="Genomic_DNA"/>
</dbReference>
<proteinExistence type="predicted"/>
<dbReference type="HOGENOM" id="CLU_456183_0_0_7"/>
<feature type="coiled-coil region" evidence="1">
    <location>
        <begin position="141"/>
        <end position="168"/>
    </location>
</feature>
<evidence type="ECO:0000256" key="1">
    <source>
        <dbReference type="SAM" id="Coils"/>
    </source>
</evidence>
<sequence length="614" mass="71024">MSLERFAPIKVERCKDIQKELKKVAAENKLQTEDLWFEILKTSIFIKNSAKDDFSEAFGGELQQLEEEKYYEKKELTLYQTHDIKIKSNAYKRFFEVEVDEDLSKIEIILDECFIVLDTEEHYQEMFAYIKERLAFEGVVFRHFLQMYENLKTELRKYQKEAQNKRFILYASSTFIPNTEEKSHFLLEEEYLPTHTIFLSDQEESFVKENYYIAKENQKVACVNYPKQGRDGRNLKGLYIELPKVAHSPTPIGHDKNAFEEREENNALVYYSKALQGVKMEKGRLVSKQNFIFKNGIKSIEVPNLLGGVESGLALEIQAKDELSDAIDSNLILEASAINIKGNVGKNVILVAKEITIEGQIHPESYVYANQARITNHKGVCYAKEFECKYLERAKVYANSVKVEASAGSVVYAKEIASEKLKSDNKLYFSKQCWIDEVDGNGNRFIFYAFGGRENQEELKIAKQKLNALGLKSKKIIAQHQSLNHLVKNHQTIMEKLKNATEEIKRSLMQQESVKDAYSEFMFALKRLKILKAQMLELQKINNECYAKLISIENSFQHASVMTKNPFKQENIVIYHRNYPKVSNLSAMLSHNESVDVIYEDHKIKKVPKSAIKG</sequence>